<feature type="non-terminal residue" evidence="1">
    <location>
        <position position="99"/>
    </location>
</feature>
<dbReference type="EMBL" id="BART01021013">
    <property type="protein sequence ID" value="GAG95043.1"/>
    <property type="molecule type" value="Genomic_DNA"/>
</dbReference>
<dbReference type="AlphaFoldDB" id="X1CFL2"/>
<evidence type="ECO:0000313" key="1">
    <source>
        <dbReference type="EMBL" id="GAG95043.1"/>
    </source>
</evidence>
<proteinExistence type="predicted"/>
<protein>
    <recommendedName>
        <fullName evidence="2">Glycosyltransferase subfamily 4-like N-terminal domain-containing protein</fullName>
    </recommendedName>
</protein>
<sequence length="99" mass="11318">MNILFVHEVDWLNKVVFDIHSLAESLSVSGNKVYVIDYESLWTRDGPFDFGSMKTREVDNAARAHPDAMIHLRRPGFIKIPGLSRLSAGFTHYLEIQKT</sequence>
<organism evidence="1">
    <name type="scientific">marine sediment metagenome</name>
    <dbReference type="NCBI Taxonomy" id="412755"/>
    <lineage>
        <taxon>unclassified sequences</taxon>
        <taxon>metagenomes</taxon>
        <taxon>ecological metagenomes</taxon>
    </lineage>
</organism>
<accession>X1CFL2</accession>
<comment type="caution">
    <text evidence="1">The sequence shown here is derived from an EMBL/GenBank/DDBJ whole genome shotgun (WGS) entry which is preliminary data.</text>
</comment>
<reference evidence="1" key="1">
    <citation type="journal article" date="2014" name="Front. Microbiol.">
        <title>High frequency of phylogenetically diverse reductive dehalogenase-homologous genes in deep subseafloor sedimentary metagenomes.</title>
        <authorList>
            <person name="Kawai M."/>
            <person name="Futagami T."/>
            <person name="Toyoda A."/>
            <person name="Takaki Y."/>
            <person name="Nishi S."/>
            <person name="Hori S."/>
            <person name="Arai W."/>
            <person name="Tsubouchi T."/>
            <person name="Morono Y."/>
            <person name="Uchiyama I."/>
            <person name="Ito T."/>
            <person name="Fujiyama A."/>
            <person name="Inagaki F."/>
            <person name="Takami H."/>
        </authorList>
    </citation>
    <scope>NUCLEOTIDE SEQUENCE</scope>
    <source>
        <strain evidence="1">Expedition CK06-06</strain>
    </source>
</reference>
<name>X1CFL2_9ZZZZ</name>
<evidence type="ECO:0008006" key="2">
    <source>
        <dbReference type="Google" id="ProtNLM"/>
    </source>
</evidence>
<gene>
    <name evidence="1" type="ORF">S01H4_38887</name>
</gene>